<feature type="transmembrane region" description="Helical" evidence="3">
    <location>
        <begin position="102"/>
        <end position="120"/>
    </location>
</feature>
<dbReference type="InterPro" id="IPR050882">
    <property type="entry name" value="Prepilin_peptidase/N-MTase"/>
</dbReference>
<dbReference type="GO" id="GO:0004190">
    <property type="term" value="F:aspartic-type endopeptidase activity"/>
    <property type="evidence" value="ECO:0007669"/>
    <property type="project" value="InterPro"/>
</dbReference>
<feature type="transmembrane region" description="Helical" evidence="3">
    <location>
        <begin position="48"/>
        <end position="67"/>
    </location>
</feature>
<proteinExistence type="inferred from homology"/>
<evidence type="ECO:0000256" key="3">
    <source>
        <dbReference type="SAM" id="Phobius"/>
    </source>
</evidence>
<gene>
    <name evidence="5" type="ORF">GA0061071_1234</name>
</gene>
<dbReference type="AlphaFoldDB" id="A0A1C4ED12"/>
<dbReference type="EMBL" id="FMAY01000023">
    <property type="protein sequence ID" value="SCC41431.1"/>
    <property type="molecule type" value="Genomic_DNA"/>
</dbReference>
<dbReference type="Proteomes" id="UP000198975">
    <property type="component" value="Unassembled WGS sequence"/>
</dbReference>
<keyword evidence="3" id="KW-1133">Transmembrane helix</keyword>
<keyword evidence="3" id="KW-0472">Membrane</keyword>
<evidence type="ECO:0000256" key="1">
    <source>
        <dbReference type="ARBA" id="ARBA00005801"/>
    </source>
</evidence>
<dbReference type="PANTHER" id="PTHR30487:SF0">
    <property type="entry name" value="PREPILIN LEADER PEPTIDASE_N-METHYLTRANSFERASE-RELATED"/>
    <property type="match status" value="1"/>
</dbReference>
<dbReference type="Gene3D" id="1.20.120.1220">
    <property type="match status" value="1"/>
</dbReference>
<dbReference type="PRINTS" id="PR00864">
    <property type="entry name" value="PREPILNPTASE"/>
</dbReference>
<comment type="similarity">
    <text evidence="1 2">Belongs to the peptidase A24 family.</text>
</comment>
<evidence type="ECO:0000259" key="4">
    <source>
        <dbReference type="Pfam" id="PF01478"/>
    </source>
</evidence>
<dbReference type="GO" id="GO:0005886">
    <property type="term" value="C:plasma membrane"/>
    <property type="evidence" value="ECO:0007669"/>
    <property type="project" value="TreeGrafter"/>
</dbReference>
<keyword evidence="6" id="KW-1185">Reference proteome</keyword>
<protein>
    <submittedName>
        <fullName evidence="5">Leader peptidase HopD</fullName>
    </submittedName>
</protein>
<evidence type="ECO:0000256" key="2">
    <source>
        <dbReference type="RuleBase" id="RU003793"/>
    </source>
</evidence>
<dbReference type="Pfam" id="PF01478">
    <property type="entry name" value="Peptidase_A24"/>
    <property type="match status" value="1"/>
</dbReference>
<feature type="transmembrane region" description="Helical" evidence="3">
    <location>
        <begin position="132"/>
        <end position="149"/>
    </location>
</feature>
<reference evidence="6" key="1">
    <citation type="submission" date="2016-08" db="EMBL/GenBank/DDBJ databases">
        <authorList>
            <person name="Varghese N."/>
            <person name="Submissions Spin"/>
        </authorList>
    </citation>
    <scope>NUCLEOTIDE SEQUENCE [LARGE SCALE GENOMIC DNA]</scope>
    <source>
        <strain evidence="6">REICA_082</strain>
    </source>
</reference>
<keyword evidence="3" id="KW-0812">Transmembrane</keyword>
<sequence length="152" mass="16694">MLIFLSIYLVLNVILIRCDMRSGLLPDRFTCPLLWAGLLWHCVLHPPFLASAVIGAIAGYAGFALIYWGYRFMRHQEGLGYGDIKFLAALGAWHGWQSLPMLVFLAALLAGCAVVTKTCLSRRLQVLKNPLPFGPFLAAAGLLMGYHTMGLG</sequence>
<dbReference type="GO" id="GO:0006465">
    <property type="term" value="P:signal peptide processing"/>
    <property type="evidence" value="ECO:0007669"/>
    <property type="project" value="TreeGrafter"/>
</dbReference>
<organism evidence="5 6">
    <name type="scientific">Kosakonia oryzendophytica</name>
    <dbReference type="NCBI Taxonomy" id="1005665"/>
    <lineage>
        <taxon>Bacteria</taxon>
        <taxon>Pseudomonadati</taxon>
        <taxon>Pseudomonadota</taxon>
        <taxon>Gammaproteobacteria</taxon>
        <taxon>Enterobacterales</taxon>
        <taxon>Enterobacteriaceae</taxon>
        <taxon>Kosakonia</taxon>
    </lineage>
</organism>
<accession>A0A1C4ED12</accession>
<evidence type="ECO:0000313" key="6">
    <source>
        <dbReference type="Proteomes" id="UP000198975"/>
    </source>
</evidence>
<dbReference type="InterPro" id="IPR000045">
    <property type="entry name" value="Prepilin_IV_endopep_pep"/>
</dbReference>
<name>A0A1C4ED12_9ENTR</name>
<dbReference type="OrthoDB" id="9789291at2"/>
<evidence type="ECO:0000313" key="5">
    <source>
        <dbReference type="EMBL" id="SCC41431.1"/>
    </source>
</evidence>
<feature type="domain" description="Prepilin type IV endopeptidase peptidase" evidence="4">
    <location>
        <begin position="8"/>
        <end position="113"/>
    </location>
</feature>
<dbReference type="InterPro" id="IPR014032">
    <property type="entry name" value="Peptidase_A24A_bac"/>
</dbReference>
<dbReference type="PANTHER" id="PTHR30487">
    <property type="entry name" value="TYPE 4 PREPILIN-LIKE PROTEINS LEADER PEPTIDE-PROCESSING ENZYME"/>
    <property type="match status" value="1"/>
</dbReference>